<gene>
    <name evidence="2" type="ORF">G6F50_000732</name>
</gene>
<feature type="domain" description="Transposase Tc1-like" evidence="1">
    <location>
        <begin position="4"/>
        <end position="52"/>
    </location>
</feature>
<dbReference type="GO" id="GO:0015074">
    <property type="term" value="P:DNA integration"/>
    <property type="evidence" value="ECO:0007669"/>
    <property type="project" value="InterPro"/>
</dbReference>
<dbReference type="EMBL" id="JAANIU010000049">
    <property type="protein sequence ID" value="KAG1575848.1"/>
    <property type="molecule type" value="Genomic_DNA"/>
</dbReference>
<keyword evidence="3" id="KW-1185">Reference proteome</keyword>
<dbReference type="Proteomes" id="UP000740926">
    <property type="component" value="Unassembled WGS sequence"/>
</dbReference>
<name>A0A9P6ZEM9_9FUNG</name>
<evidence type="ECO:0000313" key="2">
    <source>
        <dbReference type="EMBL" id="KAG1575848.1"/>
    </source>
</evidence>
<dbReference type="InterPro" id="IPR036397">
    <property type="entry name" value="RNaseH_sf"/>
</dbReference>
<sequence>MELADLDVSVCIETLRSYVDQLAFKSYRVPHKPGLTARHRKSRLHWAKEHINWAKDQWRNVVKSNESYFCMKGSRCGKRILRKERDRYEERSIVSTVKWEGSGAMVWRCFWRGGFGPSEMIDTGSVDQETYINILASRFHS</sequence>
<protein>
    <recommendedName>
        <fullName evidence="1">Transposase Tc1-like domain-containing protein</fullName>
    </recommendedName>
</protein>
<dbReference type="AlphaFoldDB" id="A0A9P6ZEM9"/>
<dbReference type="GO" id="GO:0006313">
    <property type="term" value="P:DNA transposition"/>
    <property type="evidence" value="ECO:0007669"/>
    <property type="project" value="InterPro"/>
</dbReference>
<dbReference type="InterPro" id="IPR002492">
    <property type="entry name" value="Transposase_Tc1-like"/>
</dbReference>
<dbReference type="Pfam" id="PF01498">
    <property type="entry name" value="HTH_Tnp_Tc3_2"/>
    <property type="match status" value="1"/>
</dbReference>
<dbReference type="Gene3D" id="3.30.420.10">
    <property type="entry name" value="Ribonuclease H-like superfamily/Ribonuclease H"/>
    <property type="match status" value="1"/>
</dbReference>
<dbReference type="GO" id="GO:0003677">
    <property type="term" value="F:DNA binding"/>
    <property type="evidence" value="ECO:0007669"/>
    <property type="project" value="InterPro"/>
</dbReference>
<reference evidence="2 3" key="1">
    <citation type="journal article" date="2020" name="Microb. Genom.">
        <title>Genetic diversity of clinical and environmental Mucorales isolates obtained from an investigation of mucormycosis cases among solid organ transplant recipients.</title>
        <authorList>
            <person name="Nguyen M.H."/>
            <person name="Kaul D."/>
            <person name="Muto C."/>
            <person name="Cheng S.J."/>
            <person name="Richter R.A."/>
            <person name="Bruno V.M."/>
            <person name="Liu G."/>
            <person name="Beyhan S."/>
            <person name="Sundermann A.J."/>
            <person name="Mounaud S."/>
            <person name="Pasculle A.W."/>
            <person name="Nierman W.C."/>
            <person name="Driscoll E."/>
            <person name="Cumbie R."/>
            <person name="Clancy C.J."/>
            <person name="Dupont C.L."/>
        </authorList>
    </citation>
    <scope>NUCLEOTIDE SEQUENCE [LARGE SCALE GENOMIC DNA]</scope>
    <source>
        <strain evidence="2 3">GL24</strain>
    </source>
</reference>
<evidence type="ECO:0000259" key="1">
    <source>
        <dbReference type="Pfam" id="PF01498"/>
    </source>
</evidence>
<proteinExistence type="predicted"/>
<evidence type="ECO:0000313" key="3">
    <source>
        <dbReference type="Proteomes" id="UP000740926"/>
    </source>
</evidence>
<comment type="caution">
    <text evidence="2">The sequence shown here is derived from an EMBL/GenBank/DDBJ whole genome shotgun (WGS) entry which is preliminary data.</text>
</comment>
<organism evidence="2 3">
    <name type="scientific">Rhizopus delemar</name>
    <dbReference type="NCBI Taxonomy" id="936053"/>
    <lineage>
        <taxon>Eukaryota</taxon>
        <taxon>Fungi</taxon>
        <taxon>Fungi incertae sedis</taxon>
        <taxon>Mucoromycota</taxon>
        <taxon>Mucoromycotina</taxon>
        <taxon>Mucoromycetes</taxon>
        <taxon>Mucorales</taxon>
        <taxon>Mucorineae</taxon>
        <taxon>Rhizopodaceae</taxon>
        <taxon>Rhizopus</taxon>
    </lineage>
</organism>
<accession>A0A9P6ZEM9</accession>